<dbReference type="AlphaFoldDB" id="A0A7G7CP49"/>
<dbReference type="RefSeq" id="WP_185175739.1">
    <property type="nucleotide sequence ID" value="NZ_CP059404.1"/>
</dbReference>
<keyword evidence="3" id="KW-1185">Reference proteome</keyword>
<proteinExistence type="predicted"/>
<name>A0A7G7CP49_9CORY</name>
<accession>A0A7G7CP49</accession>
<evidence type="ECO:0000259" key="1">
    <source>
        <dbReference type="Pfam" id="PF02589"/>
    </source>
</evidence>
<sequence>MAPKSAPLTTHPASPDNAAAKKEILARIANAQKISNIPASVDVPRDYHREFDYPRAELIEILVDRLEDYKADVHTATAGDLGEKIAEILSQREAHNVRFAHGMDAELFSAFNARGGNARADDGTADPRELNSEDAVVTESTASSAQTGTIVLTSGETNGRRALTLVPDRHLCIVRAEDIVYSVPEMFARITPDRPATLISGPSATSDIELSRVEGVHGPRDLIVVIVTD</sequence>
<evidence type="ECO:0000313" key="3">
    <source>
        <dbReference type="Proteomes" id="UP000515743"/>
    </source>
</evidence>
<dbReference type="InterPro" id="IPR003741">
    <property type="entry name" value="LUD_dom"/>
</dbReference>
<dbReference type="InterPro" id="IPR037171">
    <property type="entry name" value="NagB/RpiA_transferase-like"/>
</dbReference>
<dbReference type="InterPro" id="IPR024185">
    <property type="entry name" value="FTHF_cligase-like_sf"/>
</dbReference>
<reference evidence="2 3" key="1">
    <citation type="submission" date="2020-07" db="EMBL/GenBank/DDBJ databases">
        <title>Complete genome and description of Corynebacterium incognita strain Marseille-Q3630 sp. nov.</title>
        <authorList>
            <person name="Boxberger M."/>
        </authorList>
    </citation>
    <scope>NUCLEOTIDE SEQUENCE [LARGE SCALE GENOMIC DNA]</scope>
    <source>
        <strain evidence="2 3">Marseille-Q3630</strain>
    </source>
</reference>
<dbReference type="Proteomes" id="UP000515743">
    <property type="component" value="Chromosome"/>
</dbReference>
<dbReference type="PANTHER" id="PTHR43682:SF1">
    <property type="entry name" value="LACTATE UTILIZATION PROTEIN C"/>
    <property type="match status" value="1"/>
</dbReference>
<dbReference type="Gene3D" id="3.40.50.10420">
    <property type="entry name" value="NagB/RpiA/CoA transferase-like"/>
    <property type="match status" value="1"/>
</dbReference>
<dbReference type="KEGG" id="cik:H0194_10070"/>
<feature type="domain" description="LUD" evidence="1">
    <location>
        <begin position="60"/>
        <end position="227"/>
    </location>
</feature>
<dbReference type="Pfam" id="PF02589">
    <property type="entry name" value="LUD_dom"/>
    <property type="match status" value="1"/>
</dbReference>
<dbReference type="PANTHER" id="PTHR43682">
    <property type="entry name" value="LACTATE UTILIZATION PROTEIN C"/>
    <property type="match status" value="1"/>
</dbReference>
<protein>
    <submittedName>
        <fullName evidence="2">LUD domain-containing protein</fullName>
    </submittedName>
</protein>
<organism evidence="2 3">
    <name type="scientific">Corynebacterium incognita</name>
    <dbReference type="NCBI Taxonomy" id="2754725"/>
    <lineage>
        <taxon>Bacteria</taxon>
        <taxon>Bacillati</taxon>
        <taxon>Actinomycetota</taxon>
        <taxon>Actinomycetes</taxon>
        <taxon>Mycobacteriales</taxon>
        <taxon>Corynebacteriaceae</taxon>
        <taxon>Corynebacterium</taxon>
    </lineage>
</organism>
<dbReference type="EMBL" id="CP059404">
    <property type="protein sequence ID" value="QNE89365.1"/>
    <property type="molecule type" value="Genomic_DNA"/>
</dbReference>
<gene>
    <name evidence="2" type="ORF">H0194_10070</name>
</gene>
<evidence type="ECO:0000313" key="2">
    <source>
        <dbReference type="EMBL" id="QNE89365.1"/>
    </source>
</evidence>
<dbReference type="SUPFAM" id="SSF100950">
    <property type="entry name" value="NagB/RpiA/CoA transferase-like"/>
    <property type="match status" value="1"/>
</dbReference>